<name>A0A0E3GSW6_SACSO</name>
<evidence type="ECO:0000313" key="8">
    <source>
        <dbReference type="EMBL" id="AZF75156.1"/>
    </source>
</evidence>
<dbReference type="Proteomes" id="UP000076770">
    <property type="component" value="Chromosome i"/>
</dbReference>
<reference evidence="12 25" key="6">
    <citation type="journal article" date="2020" name="Nat. Commun.">
        <title>The structures of two archaeal type IV pili illuminate evolutionary relationships.</title>
        <authorList>
            <person name="Wang F."/>
            <person name="Baquero D.P."/>
            <person name="Su Z."/>
            <person name="Beltran L.C."/>
            <person name="Prangishvili D."/>
            <person name="Krupovic M."/>
            <person name="Egelman E.H."/>
        </authorList>
    </citation>
    <scope>NUCLEOTIDE SEQUENCE [LARGE SCALE GENOMIC DNA]</scope>
    <source>
        <strain evidence="12 25">POZ149</strain>
    </source>
</reference>
<dbReference type="GeneID" id="1454017"/>
<dbReference type="EMBL" id="CP011057">
    <property type="protein sequence ID" value="AKA78178.1"/>
    <property type="molecule type" value="Genomic_DNA"/>
</dbReference>
<dbReference type="EMBL" id="CP011056">
    <property type="protein sequence ID" value="AKA75485.1"/>
    <property type="molecule type" value="Genomic_DNA"/>
</dbReference>
<evidence type="ECO:0000313" key="11">
    <source>
        <dbReference type="EMBL" id="AZF82980.1"/>
    </source>
</evidence>
<evidence type="ECO:0000313" key="22">
    <source>
        <dbReference type="Proteomes" id="UP000275843"/>
    </source>
</evidence>
<dbReference type="Proteomes" id="UP000273443">
    <property type="component" value="Chromosome"/>
</dbReference>
<dbReference type="EMBL" id="CP033236">
    <property type="protein sequence ID" value="AZF69915.1"/>
    <property type="molecule type" value="Genomic_DNA"/>
</dbReference>
<dbReference type="EMBL" id="CP050869">
    <property type="protein sequence ID" value="QPG49779.1"/>
    <property type="molecule type" value="Genomic_DNA"/>
</dbReference>
<evidence type="ECO:0000313" key="9">
    <source>
        <dbReference type="EMBL" id="AZF77764.1"/>
    </source>
</evidence>
<dbReference type="PATRIC" id="fig|2287.6.peg.378"/>
<evidence type="ECO:0000313" key="7">
    <source>
        <dbReference type="EMBL" id="AZF72535.1"/>
    </source>
</evidence>
<evidence type="ECO:0000313" key="25">
    <source>
        <dbReference type="Proteomes" id="UP000594632"/>
    </source>
</evidence>
<evidence type="ECO:0000313" key="21">
    <source>
        <dbReference type="Proteomes" id="UP000273443"/>
    </source>
</evidence>
<evidence type="ECO:0000313" key="12">
    <source>
        <dbReference type="EMBL" id="QPG49779.1"/>
    </source>
</evidence>
<evidence type="ECO:0000313" key="13">
    <source>
        <dbReference type="EMBL" id="SAI86242.1"/>
    </source>
</evidence>
<dbReference type="Proteomes" id="UP000033085">
    <property type="component" value="Chromosome"/>
</dbReference>
<evidence type="ECO:0000313" key="5">
    <source>
        <dbReference type="EMBL" id="AZF67295.1"/>
    </source>
</evidence>
<keyword evidence="1" id="KW-0812">Transmembrane</keyword>
<accession>A0A0E3GSW6</accession>
<evidence type="ECO:0000313" key="14">
    <source>
        <dbReference type="Proteomes" id="UP000033057"/>
    </source>
</evidence>
<reference evidence="18 19" key="4">
    <citation type="journal article" date="2018" name="Proc. Natl. Acad. Sci. U.S.A.">
        <title>Nonmutational mechanism of inheritance in the Archaeon Sulfolobus solfataricus.</title>
        <authorList>
            <person name="Payne S."/>
            <person name="McCarthy S."/>
            <person name="Johnson T."/>
            <person name="North E."/>
            <person name="Blum P."/>
        </authorList>
    </citation>
    <scope>NUCLEOTIDE SEQUENCE [LARGE SCALE GENOMIC DNA]</scope>
    <source>
        <strain evidence="6 18">SARC-H</strain>
        <strain evidence="7 22">SARC-I</strain>
        <strain evidence="9 23">SARC-N</strain>
        <strain evidence="10 24">SARC-O</strain>
        <strain evidence="11 19">SUL120</strain>
        <strain evidence="5 20">SULG</strain>
        <strain evidence="8 21">SULM</strain>
    </source>
</reference>
<evidence type="ECO:0000313" key="4">
    <source>
        <dbReference type="EMBL" id="AKA78178.1"/>
    </source>
</evidence>
<dbReference type="EMBL" id="CP033240">
    <property type="protein sequence ID" value="AZF80372.1"/>
    <property type="molecule type" value="Genomic_DNA"/>
</dbReference>
<evidence type="ECO:0000313" key="19">
    <source>
        <dbReference type="Proteomes" id="UP000269431"/>
    </source>
</evidence>
<dbReference type="AlphaFoldDB" id="A0A0E3GSW6"/>
<keyword evidence="1" id="KW-0472">Membrane</keyword>
<evidence type="ECO:0000313" key="3">
    <source>
        <dbReference type="EMBL" id="AKA75485.1"/>
    </source>
</evidence>
<feature type="transmembrane region" description="Helical" evidence="1">
    <location>
        <begin position="75"/>
        <end position="97"/>
    </location>
</feature>
<feature type="transmembrane region" description="Helical" evidence="1">
    <location>
        <begin position="12"/>
        <end position="32"/>
    </location>
</feature>
<dbReference type="EMBL" id="CP033241">
    <property type="protein sequence ID" value="AZF82980.1"/>
    <property type="molecule type" value="Genomic_DNA"/>
</dbReference>
<protein>
    <submittedName>
        <fullName evidence="2">Uncharacterized protein</fullName>
    </submittedName>
</protein>
<dbReference type="Proteomes" id="UP000033057">
    <property type="component" value="Chromosome"/>
</dbReference>
<evidence type="ECO:0000313" key="6">
    <source>
        <dbReference type="EMBL" id="AZF69915.1"/>
    </source>
</evidence>
<dbReference type="EMBL" id="CP033239">
    <property type="protein sequence ID" value="AZF77764.1"/>
    <property type="molecule type" value="Genomic_DNA"/>
</dbReference>
<dbReference type="EMBL" id="CP011055">
    <property type="protein sequence ID" value="AKA72786.1"/>
    <property type="molecule type" value="Genomic_DNA"/>
</dbReference>
<dbReference type="KEGG" id="ssol:SULB_0368"/>
<evidence type="ECO:0000313" key="2">
    <source>
        <dbReference type="EMBL" id="AKA72786.1"/>
    </source>
</evidence>
<dbReference type="RefSeq" id="WP_009992735.1">
    <property type="nucleotide sequence ID" value="NZ_CP011055.2"/>
</dbReference>
<dbReference type="EMBL" id="LT549890">
    <property type="protein sequence ID" value="SAI86242.1"/>
    <property type="molecule type" value="Genomic_DNA"/>
</dbReference>
<evidence type="ECO:0000313" key="15">
    <source>
        <dbReference type="Proteomes" id="UP000033085"/>
    </source>
</evidence>
<dbReference type="OrthoDB" id="36435at2157"/>
<dbReference type="GeneID" id="44128290"/>
<evidence type="ECO:0000313" key="10">
    <source>
        <dbReference type="EMBL" id="AZF80372.1"/>
    </source>
</evidence>
<feature type="transmembrane region" description="Helical" evidence="1">
    <location>
        <begin position="44"/>
        <end position="63"/>
    </location>
</feature>
<reference evidence="14 15" key="1">
    <citation type="journal article" date="2015" name="Genome Announc.">
        <title>Complete Genome Sequence of Sulfolobus solfataricus Strain 98/2 and Evolved Derivatives.</title>
        <authorList>
            <person name="McCarthy S."/>
            <person name="Gradnigo J."/>
            <person name="Johnson T."/>
            <person name="Payne S."/>
            <person name="Lipzen A."/>
            <person name="Martin J."/>
            <person name="Schackwitz W."/>
            <person name="Moriyama E."/>
            <person name="Blum P."/>
        </authorList>
    </citation>
    <scope>NUCLEOTIDE SEQUENCE [LARGE SCALE GENOMIC DNA]</scope>
    <source>
        <strain evidence="14">98/2 SULC</strain>
        <strain evidence="2">SARC-B</strain>
        <strain evidence="3">SARC-C</strain>
        <strain evidence="4 16">SULA</strain>
        <strain evidence="15">SULB</strain>
    </source>
</reference>
<evidence type="ECO:0000313" key="20">
    <source>
        <dbReference type="Proteomes" id="UP000273194"/>
    </source>
</evidence>
<evidence type="ECO:0000313" key="24">
    <source>
        <dbReference type="Proteomes" id="UP000282269"/>
    </source>
</evidence>
<dbReference type="EMBL" id="CP033237">
    <property type="protein sequence ID" value="AZF72535.1"/>
    <property type="molecule type" value="Genomic_DNA"/>
</dbReference>
<dbReference type="Proteomes" id="UP000275843">
    <property type="component" value="Chromosome"/>
</dbReference>
<evidence type="ECO:0000313" key="17">
    <source>
        <dbReference type="Proteomes" id="UP000076770"/>
    </source>
</evidence>
<dbReference type="EMBL" id="CP033238">
    <property type="protein sequence ID" value="AZF75156.1"/>
    <property type="molecule type" value="Genomic_DNA"/>
</dbReference>
<dbReference type="Proteomes" id="UP000033106">
    <property type="component" value="Chromosome"/>
</dbReference>
<dbReference type="Proteomes" id="UP000273194">
    <property type="component" value="Chromosome"/>
</dbReference>
<keyword evidence="1" id="KW-1133">Transmembrane helix</keyword>
<dbReference type="KEGG" id="ssof:SULC_0366"/>
<sequence>MKNFTLSRAVFLLPFLLWWVPIIGPFFTGLLLSYRFKTNYRLSIVSSVAYSVFLSVLTTYIFYIVRITILGYPFYYLVLVFNLIGSITCIATAYMSSRHGTFARMMRNTIELEFTVNSMNEIDEILSQYLDVSLCSKPNIRFISEDQIEITRSCNNLQINYEVIKMGRALRVKAKFENLRNY</sequence>
<proteinExistence type="predicted"/>
<dbReference type="OMA" id="IDENNME"/>
<reference evidence="17" key="3">
    <citation type="submission" date="2016-04" db="EMBL/GenBank/DDBJ databases">
        <authorList>
            <person name="Shah S.A."/>
            <person name="Garrett R.A."/>
        </authorList>
    </citation>
    <scope>NUCLEOTIDE SEQUENCE [LARGE SCALE GENOMIC DNA]</scope>
    <source>
        <strain evidence="17">ATCC 35091 / DSM 1616 / JCM 8930 / NBRC 15331 / P1</strain>
    </source>
</reference>
<evidence type="ECO:0000313" key="18">
    <source>
        <dbReference type="Proteomes" id="UP000267993"/>
    </source>
</evidence>
<organism evidence="2 15">
    <name type="scientific">Saccharolobus solfataricus</name>
    <name type="common">Sulfolobus solfataricus</name>
    <dbReference type="NCBI Taxonomy" id="2287"/>
    <lineage>
        <taxon>Archaea</taxon>
        <taxon>Thermoproteota</taxon>
        <taxon>Thermoprotei</taxon>
        <taxon>Sulfolobales</taxon>
        <taxon>Sulfolobaceae</taxon>
        <taxon>Saccharolobus</taxon>
    </lineage>
</organism>
<gene>
    <name evidence="12" type="ORF">HFC64_08135</name>
    <name evidence="13" type="ORF">SSOP1_2688</name>
    <name evidence="4" type="ORF">SULA_0366</name>
    <name evidence="2" type="ORF">SULB_0368</name>
    <name evidence="3" type="ORF">SULC_0366</name>
    <name evidence="5" type="ORF">SULG_01870</name>
    <name evidence="6" type="ORF">SULH_01870</name>
    <name evidence="7" type="ORF">SULI_01870</name>
    <name evidence="8" type="ORF">SULM_01870</name>
    <name evidence="9" type="ORF">SULN_01870</name>
    <name evidence="10" type="ORF">SULO_01880</name>
    <name evidence="11" type="ORF">SULZ_01880</name>
</gene>
<evidence type="ECO:0000313" key="23">
    <source>
        <dbReference type="Proteomes" id="UP000278715"/>
    </source>
</evidence>
<reference evidence="2" key="5">
    <citation type="submission" date="2018-10" db="EMBL/GenBank/DDBJ databases">
        <authorList>
            <person name="McCarthy S."/>
            <person name="Gradnigo J."/>
            <person name="Johnson T."/>
            <person name="Payne S."/>
            <person name="Lipzen A."/>
            <person name="Schackwitz W."/>
            <person name="Martin J."/>
            <person name="Moriyama E."/>
            <person name="Blum P."/>
        </authorList>
    </citation>
    <scope>NUCLEOTIDE SEQUENCE</scope>
    <source>
        <strain evidence="2">SARC-B</strain>
        <strain evidence="3">SARC-C</strain>
        <strain evidence="4">SULA</strain>
    </source>
</reference>
<dbReference type="Proteomes" id="UP000282269">
    <property type="component" value="Chromosome"/>
</dbReference>
<reference evidence="13" key="2">
    <citation type="submission" date="2016-04" db="EMBL/GenBank/DDBJ databases">
        <authorList>
            <person name="Evans L.H."/>
            <person name="Alamgir A."/>
            <person name="Owens N."/>
            <person name="Weber N.D."/>
            <person name="Virtaneva K."/>
            <person name="Barbian K."/>
            <person name="Babar A."/>
            <person name="Rosenke K."/>
        </authorList>
    </citation>
    <scope>NUCLEOTIDE SEQUENCE</scope>
    <source>
        <strain evidence="13">P1</strain>
    </source>
</reference>
<evidence type="ECO:0000256" key="1">
    <source>
        <dbReference type="SAM" id="Phobius"/>
    </source>
</evidence>
<dbReference type="Proteomes" id="UP000594632">
    <property type="component" value="Chromosome"/>
</dbReference>
<evidence type="ECO:0000313" key="16">
    <source>
        <dbReference type="Proteomes" id="UP000033106"/>
    </source>
</evidence>
<dbReference type="Proteomes" id="UP000269431">
    <property type="component" value="Chromosome"/>
</dbReference>
<dbReference type="Proteomes" id="UP000267993">
    <property type="component" value="Chromosome"/>
</dbReference>
<dbReference type="Proteomes" id="UP000278715">
    <property type="component" value="Chromosome"/>
</dbReference>
<dbReference type="EMBL" id="CP033235">
    <property type="protein sequence ID" value="AZF67295.1"/>
    <property type="molecule type" value="Genomic_DNA"/>
</dbReference>
<dbReference type="KEGG" id="ssoa:SULA_0366"/>